<dbReference type="Proteomes" id="UP000297890">
    <property type="component" value="Unassembled WGS sequence"/>
</dbReference>
<accession>A0A4Z0F822</accession>
<reference evidence="2 3" key="1">
    <citation type="journal article" date="2019" name="ISME J.">
        <title>Candidatus Macondimonas diazotrophica, a novel gammaproteobacterial genus dominating crude-oil-contaminated coastal sediments.</title>
        <authorList>
            <person name="Karthikeyan S."/>
            <person name="Konstantinidis K."/>
        </authorList>
    </citation>
    <scope>NUCLEOTIDE SEQUENCE [LARGE SCALE GENOMIC DNA]</scope>
    <source>
        <strain evidence="2 3">KTK01</strain>
    </source>
</reference>
<protein>
    <submittedName>
        <fullName evidence="2">Uncharacterized protein</fullName>
    </submittedName>
</protein>
<keyword evidence="3" id="KW-1185">Reference proteome</keyword>
<evidence type="ECO:0000256" key="1">
    <source>
        <dbReference type="SAM" id="Coils"/>
    </source>
</evidence>
<keyword evidence="1" id="KW-0175">Coiled coil</keyword>
<proteinExistence type="predicted"/>
<evidence type="ECO:0000313" key="2">
    <source>
        <dbReference type="EMBL" id="TFZ81394.1"/>
    </source>
</evidence>
<sequence>MDIEKVVAVYVKIRDEKSRIKKEADAKCAELQSKMDRLGAEIQRELNRLNVQSVRTDAGTAFQKEEIKPSCKDWNVLDTWAIAEGIPPSEIYEKRLSRRFVTNYMADHDGETPPPVSAYREFTVHVRRGD</sequence>
<organism evidence="2 3">
    <name type="scientific">Candidatus Macondimonas diazotrophica</name>
    <dbReference type="NCBI Taxonomy" id="2305248"/>
    <lineage>
        <taxon>Bacteria</taxon>
        <taxon>Pseudomonadati</taxon>
        <taxon>Pseudomonadota</taxon>
        <taxon>Gammaproteobacteria</taxon>
        <taxon>Chromatiales</taxon>
        <taxon>Ectothiorhodospiraceae</taxon>
        <taxon>Candidatus Macondimonas</taxon>
    </lineage>
</organism>
<feature type="coiled-coil region" evidence="1">
    <location>
        <begin position="14"/>
        <end position="48"/>
    </location>
</feature>
<dbReference type="AlphaFoldDB" id="A0A4Z0F822"/>
<gene>
    <name evidence="2" type="ORF">E4680_12720</name>
</gene>
<name>A0A4Z0F822_9GAMM</name>
<comment type="caution">
    <text evidence="2">The sequence shown here is derived from an EMBL/GenBank/DDBJ whole genome shotgun (WGS) entry which is preliminary data.</text>
</comment>
<dbReference type="EMBL" id="SRIO01000025">
    <property type="protein sequence ID" value="TFZ81394.1"/>
    <property type="molecule type" value="Genomic_DNA"/>
</dbReference>
<dbReference type="RefSeq" id="WP_135282798.1">
    <property type="nucleotide sequence ID" value="NZ_SRIO01000025.1"/>
</dbReference>
<evidence type="ECO:0000313" key="3">
    <source>
        <dbReference type="Proteomes" id="UP000297890"/>
    </source>
</evidence>